<accession>A0ACB8SD61</accession>
<reference evidence="1" key="2">
    <citation type="journal article" date="2022" name="New Phytol.">
        <title>Evolutionary transition to the ectomycorrhizal habit in the genomes of a hyperdiverse lineage of mushroom-forming fungi.</title>
        <authorList>
            <person name="Looney B."/>
            <person name="Miyauchi S."/>
            <person name="Morin E."/>
            <person name="Drula E."/>
            <person name="Courty P.E."/>
            <person name="Kohler A."/>
            <person name="Kuo A."/>
            <person name="LaButti K."/>
            <person name="Pangilinan J."/>
            <person name="Lipzen A."/>
            <person name="Riley R."/>
            <person name="Andreopoulos W."/>
            <person name="He G."/>
            <person name="Johnson J."/>
            <person name="Nolan M."/>
            <person name="Tritt A."/>
            <person name="Barry K.W."/>
            <person name="Grigoriev I.V."/>
            <person name="Nagy L.G."/>
            <person name="Hibbett D."/>
            <person name="Henrissat B."/>
            <person name="Matheny P.B."/>
            <person name="Labbe J."/>
            <person name="Martin F.M."/>
        </authorList>
    </citation>
    <scope>NUCLEOTIDE SEQUENCE</scope>
    <source>
        <strain evidence="1">HHB10654</strain>
    </source>
</reference>
<evidence type="ECO:0000313" key="1">
    <source>
        <dbReference type="EMBL" id="KAI0054202.1"/>
    </source>
</evidence>
<dbReference type="EMBL" id="MU277656">
    <property type="protein sequence ID" value="KAI0054202.1"/>
    <property type="molecule type" value="Genomic_DNA"/>
</dbReference>
<comment type="caution">
    <text evidence="1">The sequence shown here is derived from an EMBL/GenBank/DDBJ whole genome shotgun (WGS) entry which is preliminary data.</text>
</comment>
<gene>
    <name evidence="1" type="ORF">BV25DRAFT_1220218</name>
</gene>
<reference evidence="1" key="1">
    <citation type="submission" date="2021-03" db="EMBL/GenBank/DDBJ databases">
        <authorList>
            <consortium name="DOE Joint Genome Institute"/>
            <person name="Ahrendt S."/>
            <person name="Looney B.P."/>
            <person name="Miyauchi S."/>
            <person name="Morin E."/>
            <person name="Drula E."/>
            <person name="Courty P.E."/>
            <person name="Chicoki N."/>
            <person name="Fauchery L."/>
            <person name="Kohler A."/>
            <person name="Kuo A."/>
            <person name="Labutti K."/>
            <person name="Pangilinan J."/>
            <person name="Lipzen A."/>
            <person name="Riley R."/>
            <person name="Andreopoulos W."/>
            <person name="He G."/>
            <person name="Johnson J."/>
            <person name="Barry K.W."/>
            <person name="Grigoriev I.V."/>
            <person name="Nagy L."/>
            <person name="Hibbett D."/>
            <person name="Henrissat B."/>
            <person name="Matheny P.B."/>
            <person name="Labbe J."/>
            <person name="Martin F."/>
        </authorList>
    </citation>
    <scope>NUCLEOTIDE SEQUENCE</scope>
    <source>
        <strain evidence="1">HHB10654</strain>
    </source>
</reference>
<protein>
    <submittedName>
        <fullName evidence="1">Uncharacterized protein</fullName>
    </submittedName>
</protein>
<evidence type="ECO:0000313" key="2">
    <source>
        <dbReference type="Proteomes" id="UP000814140"/>
    </source>
</evidence>
<keyword evidence="2" id="KW-1185">Reference proteome</keyword>
<name>A0ACB8SD61_9AGAM</name>
<organism evidence="1 2">
    <name type="scientific">Artomyces pyxidatus</name>
    <dbReference type="NCBI Taxonomy" id="48021"/>
    <lineage>
        <taxon>Eukaryota</taxon>
        <taxon>Fungi</taxon>
        <taxon>Dikarya</taxon>
        <taxon>Basidiomycota</taxon>
        <taxon>Agaricomycotina</taxon>
        <taxon>Agaricomycetes</taxon>
        <taxon>Russulales</taxon>
        <taxon>Auriscalpiaceae</taxon>
        <taxon>Artomyces</taxon>
    </lineage>
</organism>
<dbReference type="Proteomes" id="UP000814140">
    <property type="component" value="Unassembled WGS sequence"/>
</dbReference>
<sequence>MPVAHGGSAIDCPVCMCGVDDAVVLPCSHQYCGPCLDLLLESASAFPIACLAAECGAPLHLSVLRARLSTVQLDALLDKAGKAHIDAHPNEFRFCPTADCAHVYRPGPEGAVLRCSGCLADVCPACHVAAHPGLTCAERREESDPAERAYRSWKRENEVKPCPRCGVDIQKSSGCNHMTCAVCKTHMCWVCMKTFERGGVIYDHMTRAHGGIGV</sequence>
<proteinExistence type="predicted"/>